<evidence type="ECO:0008006" key="6">
    <source>
        <dbReference type="Google" id="ProtNLM"/>
    </source>
</evidence>
<dbReference type="PANTHER" id="PTHR45808:SF2">
    <property type="entry name" value="RHO GTPASE-ACTIVATING PROTEIN 68F"/>
    <property type="match status" value="1"/>
</dbReference>
<dbReference type="GO" id="GO:0005737">
    <property type="term" value="C:cytoplasm"/>
    <property type="evidence" value="ECO:0007669"/>
    <property type="project" value="TreeGrafter"/>
</dbReference>
<feature type="domain" description="CRAL-TRIO" evidence="2">
    <location>
        <begin position="141"/>
        <end position="257"/>
    </location>
</feature>
<accession>A0A553P6K1</accession>
<dbReference type="SMART" id="SM00516">
    <property type="entry name" value="SEC14"/>
    <property type="match status" value="1"/>
</dbReference>
<evidence type="ECO:0000259" key="2">
    <source>
        <dbReference type="PROSITE" id="PS50191"/>
    </source>
</evidence>
<dbReference type="GO" id="GO:0005096">
    <property type="term" value="F:GTPase activator activity"/>
    <property type="evidence" value="ECO:0007669"/>
    <property type="project" value="TreeGrafter"/>
</dbReference>
<dbReference type="SMART" id="SM00324">
    <property type="entry name" value="RhoGAP"/>
    <property type="match status" value="1"/>
</dbReference>
<dbReference type="InterPro" id="IPR001251">
    <property type="entry name" value="CRAL-TRIO_dom"/>
</dbReference>
<gene>
    <name evidence="4" type="ORF">TCAL_01911</name>
</gene>
<proteinExistence type="predicted"/>
<dbReference type="OMA" id="SHNPDCD"/>
<organism evidence="4 5">
    <name type="scientific">Tigriopus californicus</name>
    <name type="common">Marine copepod</name>
    <dbReference type="NCBI Taxonomy" id="6832"/>
    <lineage>
        <taxon>Eukaryota</taxon>
        <taxon>Metazoa</taxon>
        <taxon>Ecdysozoa</taxon>
        <taxon>Arthropoda</taxon>
        <taxon>Crustacea</taxon>
        <taxon>Multicrustacea</taxon>
        <taxon>Hexanauplia</taxon>
        <taxon>Copepoda</taxon>
        <taxon>Harpacticoida</taxon>
        <taxon>Harpacticidae</taxon>
        <taxon>Tigriopus</taxon>
    </lineage>
</organism>
<dbReference type="Gene3D" id="3.40.525.10">
    <property type="entry name" value="CRAL-TRIO lipid binding domain"/>
    <property type="match status" value="1"/>
</dbReference>
<feature type="domain" description="Rho-GAP" evidence="3">
    <location>
        <begin position="286"/>
        <end position="473"/>
    </location>
</feature>
<dbReference type="InterPro" id="IPR008936">
    <property type="entry name" value="Rho_GTPase_activation_prot"/>
</dbReference>
<name>A0A553P6K1_TIGCA</name>
<dbReference type="SUPFAM" id="SSF52087">
    <property type="entry name" value="CRAL/TRIO domain"/>
    <property type="match status" value="1"/>
</dbReference>
<dbReference type="STRING" id="6832.A0A553P6K1"/>
<dbReference type="Pfam" id="PF13716">
    <property type="entry name" value="CRAL_TRIO_2"/>
    <property type="match status" value="1"/>
</dbReference>
<dbReference type="PROSITE" id="PS50238">
    <property type="entry name" value="RHOGAP"/>
    <property type="match status" value="1"/>
</dbReference>
<feature type="region of interest" description="Disordered" evidence="1">
    <location>
        <begin position="27"/>
        <end position="50"/>
    </location>
</feature>
<keyword evidence="5" id="KW-1185">Reference proteome</keyword>
<dbReference type="PANTHER" id="PTHR45808">
    <property type="entry name" value="RHO GTPASE-ACTIVATING PROTEIN 68F"/>
    <property type="match status" value="1"/>
</dbReference>
<dbReference type="GO" id="GO:0007264">
    <property type="term" value="P:small GTPase-mediated signal transduction"/>
    <property type="evidence" value="ECO:0007669"/>
    <property type="project" value="TreeGrafter"/>
</dbReference>
<dbReference type="GO" id="GO:2001136">
    <property type="term" value="P:negative regulation of endocytic recycling"/>
    <property type="evidence" value="ECO:0007669"/>
    <property type="project" value="TreeGrafter"/>
</dbReference>
<evidence type="ECO:0000313" key="5">
    <source>
        <dbReference type="Proteomes" id="UP000318571"/>
    </source>
</evidence>
<dbReference type="AlphaFoldDB" id="A0A553P6K1"/>
<dbReference type="SUPFAM" id="SSF48350">
    <property type="entry name" value="GTPase activation domain, GAP"/>
    <property type="match status" value="1"/>
</dbReference>
<dbReference type="Gene3D" id="1.10.555.10">
    <property type="entry name" value="Rho GTPase activation protein"/>
    <property type="match status" value="1"/>
</dbReference>
<protein>
    <recommendedName>
        <fullName evidence="6">Rho-GAP domain-containing protein</fullName>
    </recommendedName>
</protein>
<evidence type="ECO:0000256" key="1">
    <source>
        <dbReference type="SAM" id="MobiDB-lite"/>
    </source>
</evidence>
<dbReference type="PROSITE" id="PS50191">
    <property type="entry name" value="CRAL_TRIO"/>
    <property type="match status" value="1"/>
</dbReference>
<comment type="caution">
    <text evidence="4">The sequence shown here is derived from an EMBL/GenBank/DDBJ whole genome shotgun (WGS) entry which is preliminary data.</text>
</comment>
<dbReference type="CDD" id="cd00170">
    <property type="entry name" value="SEC14"/>
    <property type="match status" value="1"/>
</dbReference>
<dbReference type="InterPro" id="IPR036865">
    <property type="entry name" value="CRAL-TRIO_dom_sf"/>
</dbReference>
<reference evidence="4 5" key="1">
    <citation type="journal article" date="2018" name="Nat. Ecol. Evol.">
        <title>Genomic signatures of mitonuclear coevolution across populations of Tigriopus californicus.</title>
        <authorList>
            <person name="Barreto F.S."/>
            <person name="Watson E.T."/>
            <person name="Lima T.G."/>
            <person name="Willett C.S."/>
            <person name="Edmands S."/>
            <person name="Li W."/>
            <person name="Burton R.S."/>
        </authorList>
    </citation>
    <scope>NUCLEOTIDE SEQUENCE [LARGE SCALE GENOMIC DNA]</scope>
    <source>
        <strain evidence="4 5">San Diego</strain>
    </source>
</reference>
<dbReference type="Proteomes" id="UP000318571">
    <property type="component" value="Chromosome 3"/>
</dbReference>
<evidence type="ECO:0000259" key="3">
    <source>
        <dbReference type="PROSITE" id="PS50238"/>
    </source>
</evidence>
<dbReference type="InterPro" id="IPR000198">
    <property type="entry name" value="RhoGAP_dom"/>
</dbReference>
<dbReference type="Pfam" id="PF00620">
    <property type="entry name" value="RhoGAP"/>
    <property type="match status" value="1"/>
</dbReference>
<sequence>MMSTTLFHSKIFYAAPYGGDCEDPYPSLSDYHDYEPNLEFDDSDLQTQHPEHDDFDLVEDAGNRDGLSVGTPCSIGEVKFLESPMSNGTIEEDFETALVASNDGNLGQTQGPLTLSQGIDDEDFSAIARHGIVEVVGDDHQKFLSYLTQTLDKYVNIDYSLVYFHHGLTSKNKPPLKWLWEVYKALDRRYKKNLKTLYLVHPTNFIRVVWNFFKPIISVKFGRKVQYVNYLHELEPHMEVARLPIPKQVIDHNSKLVARYCKSSLSNLSTANAGQAPLSPHLQFGASLDWIKDHSAHGRDIPPIMLKCIDFLSQPDCLETEGIFRRSASAALVKELQSKINNGEQIVFEEGDVHIAAVILKTFLRELEEPILTFDLFDQVVKFQEVSRDEKISYMQELLSRLPDQNCIVLKHLMEFLSLVMDRSCLNKMTSSNLAVVFGPNLVWSNDQSLSLAHIGPINSFTEFLLVNQDQLFAT</sequence>
<evidence type="ECO:0000313" key="4">
    <source>
        <dbReference type="EMBL" id="TRY73315.1"/>
    </source>
</evidence>
<dbReference type="EMBL" id="VCGU01000007">
    <property type="protein sequence ID" value="TRY73315.1"/>
    <property type="molecule type" value="Genomic_DNA"/>
</dbReference>